<dbReference type="Proteomes" id="UP000324629">
    <property type="component" value="Unassembled WGS sequence"/>
</dbReference>
<feature type="transmembrane region" description="Helical" evidence="1">
    <location>
        <begin position="301"/>
        <end position="323"/>
    </location>
</feature>
<name>A0A5J4P1X0_9TREM</name>
<keyword evidence="1" id="KW-0812">Transmembrane</keyword>
<sequence length="447" mass="50990">LDSIGRPLPGITGGAHIWPGSFELCMNIRETSSIQSKYCSMFIYVPQNQNFSGVLFLRKTCLSSANCPFSDNAFIYIQEHLGKWTFQVVISTTLSADTFFLMSGLLTVYTNVPRLRSCRSLWRKLRFWLIYAIHRMLRLTPAYLLVMFLYTGLFIHVTDGPLYPQRPELLDIQYCREHWWVTYLSNFIYTNESESRGRHRICFVSDIFVCGFHLRDRIYQEISAWNTVTVILINAWSLLILELFLPFIAINTSPVNLGESFFDILIKPYTRWSTFATGMLLGRILLSKAPYTWRRFRRKHIIALTVGLSLSAIFCLSTVYGLYGVVSGQQTPLPTGVAALYTALHRPVFTFGVAIVVLLCATDLAAPIRALLSWSVFRIPARLTYGVFLVHPIWISFIVLASQWPFYLTNINLAHAFTFITSPLPPTELKQLDLLAGLTDTTITAKL</sequence>
<feature type="transmembrane region" description="Helical" evidence="1">
    <location>
        <begin position="383"/>
        <end position="404"/>
    </location>
</feature>
<evidence type="ECO:0000313" key="3">
    <source>
        <dbReference type="EMBL" id="KAA3681679.1"/>
    </source>
</evidence>
<protein>
    <recommendedName>
        <fullName evidence="2">Acyltransferase 3 domain-containing protein</fullName>
    </recommendedName>
</protein>
<dbReference type="InterPro" id="IPR002656">
    <property type="entry name" value="Acyl_transf_3_dom"/>
</dbReference>
<gene>
    <name evidence="3" type="ORF">DEA37_0015207</name>
</gene>
<accession>A0A5J4P1X0</accession>
<dbReference type="GO" id="GO:0016747">
    <property type="term" value="F:acyltransferase activity, transferring groups other than amino-acyl groups"/>
    <property type="evidence" value="ECO:0007669"/>
    <property type="project" value="InterPro"/>
</dbReference>
<organism evidence="3 4">
    <name type="scientific">Paragonimus westermani</name>
    <dbReference type="NCBI Taxonomy" id="34504"/>
    <lineage>
        <taxon>Eukaryota</taxon>
        <taxon>Metazoa</taxon>
        <taxon>Spiralia</taxon>
        <taxon>Lophotrochozoa</taxon>
        <taxon>Platyhelminthes</taxon>
        <taxon>Trematoda</taxon>
        <taxon>Digenea</taxon>
        <taxon>Plagiorchiida</taxon>
        <taxon>Troglotremata</taxon>
        <taxon>Troglotrematidae</taxon>
        <taxon>Paragonimus</taxon>
    </lineage>
</organism>
<feature type="transmembrane region" description="Helical" evidence="1">
    <location>
        <begin position="269"/>
        <end position="289"/>
    </location>
</feature>
<keyword evidence="1" id="KW-0472">Membrane</keyword>
<evidence type="ECO:0000313" key="4">
    <source>
        <dbReference type="Proteomes" id="UP000324629"/>
    </source>
</evidence>
<evidence type="ECO:0000256" key="1">
    <source>
        <dbReference type="SAM" id="Phobius"/>
    </source>
</evidence>
<proteinExistence type="predicted"/>
<keyword evidence="4" id="KW-1185">Reference proteome</keyword>
<dbReference type="PANTHER" id="PTHR11161:SF0">
    <property type="entry name" value="O-ACYLTRANSFERASE LIKE PROTEIN"/>
    <property type="match status" value="1"/>
</dbReference>
<dbReference type="InterPro" id="IPR052728">
    <property type="entry name" value="O2_lipid_transport_reg"/>
</dbReference>
<feature type="transmembrane region" description="Helical" evidence="1">
    <location>
        <begin position="143"/>
        <end position="163"/>
    </location>
</feature>
<reference evidence="3 4" key="1">
    <citation type="journal article" date="2019" name="Gigascience">
        <title>Whole-genome sequence of the oriental lung fluke Paragonimus westermani.</title>
        <authorList>
            <person name="Oey H."/>
            <person name="Zakrzewski M."/>
            <person name="Narain K."/>
            <person name="Devi K.R."/>
            <person name="Agatsuma T."/>
            <person name="Nawaratna S."/>
            <person name="Gobert G.N."/>
            <person name="Jones M.K."/>
            <person name="Ragan M.A."/>
            <person name="McManus D.P."/>
            <person name="Krause L."/>
        </authorList>
    </citation>
    <scope>NUCLEOTIDE SEQUENCE [LARGE SCALE GENOMIC DNA]</scope>
    <source>
        <strain evidence="3 4">IND2009</strain>
    </source>
</reference>
<dbReference type="PANTHER" id="PTHR11161">
    <property type="entry name" value="O-ACYLTRANSFERASE"/>
    <property type="match status" value="1"/>
</dbReference>
<dbReference type="EMBL" id="QNGE01000151">
    <property type="protein sequence ID" value="KAA3681679.1"/>
    <property type="molecule type" value="Genomic_DNA"/>
</dbReference>
<feature type="transmembrane region" description="Helical" evidence="1">
    <location>
        <begin position="224"/>
        <end position="249"/>
    </location>
</feature>
<dbReference type="AlphaFoldDB" id="A0A5J4P1X0"/>
<keyword evidence="1" id="KW-1133">Transmembrane helix</keyword>
<feature type="transmembrane region" description="Helical" evidence="1">
    <location>
        <begin position="348"/>
        <end position="371"/>
    </location>
</feature>
<dbReference type="Pfam" id="PF01757">
    <property type="entry name" value="Acyl_transf_3"/>
    <property type="match status" value="1"/>
</dbReference>
<evidence type="ECO:0000259" key="2">
    <source>
        <dbReference type="Pfam" id="PF01757"/>
    </source>
</evidence>
<feature type="non-terminal residue" evidence="3">
    <location>
        <position position="1"/>
    </location>
</feature>
<comment type="caution">
    <text evidence="3">The sequence shown here is derived from an EMBL/GenBank/DDBJ whole genome shotgun (WGS) entry which is preliminary data.</text>
</comment>
<feature type="domain" description="Acyltransferase 3" evidence="2">
    <location>
        <begin position="84"/>
        <end position="398"/>
    </location>
</feature>